<evidence type="ECO:0000256" key="2">
    <source>
        <dbReference type="SAM" id="Phobius"/>
    </source>
</evidence>
<dbReference type="Pfam" id="PF01390">
    <property type="entry name" value="SEA"/>
    <property type="match status" value="1"/>
</dbReference>
<feature type="compositionally biased region" description="Basic and acidic residues" evidence="1">
    <location>
        <begin position="727"/>
        <end position="746"/>
    </location>
</feature>
<dbReference type="OrthoDB" id="6428657at2759"/>
<evidence type="ECO:0000256" key="1">
    <source>
        <dbReference type="SAM" id="MobiDB-lite"/>
    </source>
</evidence>
<evidence type="ECO:0000313" key="6">
    <source>
        <dbReference type="Proteomes" id="UP000594260"/>
    </source>
</evidence>
<feature type="domain" description="SEA" evidence="4">
    <location>
        <begin position="474"/>
        <end position="557"/>
    </location>
</feature>
<feature type="compositionally biased region" description="Basic and acidic residues" evidence="1">
    <location>
        <begin position="659"/>
        <end position="680"/>
    </location>
</feature>
<feature type="signal peptide" evidence="3">
    <location>
        <begin position="1"/>
        <end position="27"/>
    </location>
</feature>
<feature type="compositionally biased region" description="Basic and acidic residues" evidence="1">
    <location>
        <begin position="376"/>
        <end position="385"/>
    </location>
</feature>
<dbReference type="Proteomes" id="UP000594260">
    <property type="component" value="Unplaced"/>
</dbReference>
<dbReference type="InterPro" id="IPR000082">
    <property type="entry name" value="SEA_dom"/>
</dbReference>
<feature type="chain" id="PRO_5029783501" description="SEA domain-containing protein" evidence="3">
    <location>
        <begin position="28"/>
        <end position="799"/>
    </location>
</feature>
<sequence>MKPPDILRGVLLFYLCYLGIFVRDASSQQGPSRSFRPLSRPPPPLLNIYVPSMSKATLPAEHATTRNEVVSKKSSVVEVNPYAQSVVVNSTSPSADAGAGDVVTQTSVQATVTEQKETPDDKFAAEENAEIVTKTSVQGSIVELGPQGPSGGLVDGVGDAEDVTRTSLKVSGVELGENGEVVSSLPEDNLQDAVTQTSIKFTQQEVQEDSEQKRTLNSTGLSGDLKTGVENIQEILKQIQNEVGEAQVLYVADPKAKKGVRIAHQPTELPTVTAAPPVYNAENEDDDYDNKNFPLPLATTPISIVKLKKLKIPKKRPSVVRTRPMRLRDKEVDGVAVAPIKSRQPKQDRPAFGIFTRPKKPTGAPGVRTVRPIVKIFDRARDRPKSKQFQPVRIRKPGKRITTAKPERKPYPFGPPRSAPSLPSAPSGPSLADFEELYRRQKGQHKGYETSTYRTVEEDVPDDFGEPDLQVPLVYYEGQTKIIDGWEWSPYLDDRNTKEFKYLAFHVKQQLKSFLDDTRYGDFLNYILIDGFSKGVEVDFFLVFYQTEPMIDDQELTEDVRDVMAYKSDNDFEFVLDPNMTSFKFKYVKTPASELLVEPPLLPNWAIAMLVFGFGSLVLIAGSLIMANNFRSNRRLKDIKKKKLNEKELQLQMTSIPHRYSEAVKKSKEAGKSGKTEPLDTKSSGSAHSSKSYCGSVGTLDKRPPMLERYQRDYGVYKQTNPPSDRICGEHDDHRQRRRKNNENRRPKNGKSQQNRGETCMDPDPAPLGDGYSTIGSHFPSSFKSLLQPSKSILYRPSR</sequence>
<evidence type="ECO:0000256" key="3">
    <source>
        <dbReference type="SAM" id="SignalP"/>
    </source>
</evidence>
<keyword evidence="2" id="KW-0812">Transmembrane</keyword>
<proteinExistence type="predicted"/>
<dbReference type="AlphaFoldDB" id="A0A7M7KW92"/>
<protein>
    <recommendedName>
        <fullName evidence="4">SEA domain-containing protein</fullName>
    </recommendedName>
</protein>
<feature type="region of interest" description="Disordered" evidence="1">
    <location>
        <begin position="342"/>
        <end position="431"/>
    </location>
</feature>
<feature type="compositionally biased region" description="Low complexity" evidence="1">
    <location>
        <begin position="682"/>
        <end position="696"/>
    </location>
</feature>
<name>A0A7M7KW92_VARDE</name>
<evidence type="ECO:0000313" key="5">
    <source>
        <dbReference type="EnsemblMetazoa" id="XP_022671751"/>
    </source>
</evidence>
<dbReference type="SUPFAM" id="SSF82671">
    <property type="entry name" value="SEA domain"/>
    <property type="match status" value="1"/>
</dbReference>
<feature type="compositionally biased region" description="Basic and acidic residues" evidence="1">
    <location>
        <begin position="700"/>
        <end position="712"/>
    </location>
</feature>
<feature type="region of interest" description="Disordered" evidence="1">
    <location>
        <begin position="651"/>
        <end position="776"/>
    </location>
</feature>
<keyword evidence="2" id="KW-0472">Membrane</keyword>
<dbReference type="InterPro" id="IPR036364">
    <property type="entry name" value="SEA_dom_sf"/>
</dbReference>
<keyword evidence="2" id="KW-1133">Transmembrane helix</keyword>
<feature type="transmembrane region" description="Helical" evidence="2">
    <location>
        <begin position="605"/>
        <end position="627"/>
    </location>
</feature>
<keyword evidence="3" id="KW-0732">Signal</keyword>
<dbReference type="EnsemblMetazoa" id="XM_022816016">
    <property type="protein sequence ID" value="XP_022671751"/>
    <property type="gene ID" value="LOC111254790"/>
</dbReference>
<keyword evidence="6" id="KW-1185">Reference proteome</keyword>
<dbReference type="GeneID" id="111254790"/>
<dbReference type="RefSeq" id="XP_022671751.1">
    <property type="nucleotide sequence ID" value="XM_022816016.1"/>
</dbReference>
<dbReference type="KEGG" id="vde:111254790"/>
<evidence type="ECO:0000259" key="4">
    <source>
        <dbReference type="Pfam" id="PF01390"/>
    </source>
</evidence>
<reference evidence="5" key="1">
    <citation type="submission" date="2021-01" db="UniProtKB">
        <authorList>
            <consortium name="EnsemblMetazoa"/>
        </authorList>
    </citation>
    <scope>IDENTIFICATION</scope>
</reference>
<feature type="compositionally biased region" description="Low complexity" evidence="1">
    <location>
        <begin position="419"/>
        <end position="431"/>
    </location>
</feature>
<accession>A0A7M7KW92</accession>
<dbReference type="InParanoid" id="A0A7M7KW92"/>
<organism evidence="5 6">
    <name type="scientific">Varroa destructor</name>
    <name type="common">Honeybee mite</name>
    <dbReference type="NCBI Taxonomy" id="109461"/>
    <lineage>
        <taxon>Eukaryota</taxon>
        <taxon>Metazoa</taxon>
        <taxon>Ecdysozoa</taxon>
        <taxon>Arthropoda</taxon>
        <taxon>Chelicerata</taxon>
        <taxon>Arachnida</taxon>
        <taxon>Acari</taxon>
        <taxon>Parasitiformes</taxon>
        <taxon>Mesostigmata</taxon>
        <taxon>Gamasina</taxon>
        <taxon>Dermanyssoidea</taxon>
        <taxon>Varroidae</taxon>
        <taxon>Varroa</taxon>
    </lineage>
</organism>